<proteinExistence type="predicted"/>
<accession>A0A8S5RW35</accession>
<reference evidence="1" key="1">
    <citation type="journal article" date="2021" name="Proc. Natl. Acad. Sci. U.S.A.">
        <title>A Catalog of Tens of Thousands of Viruses from Human Metagenomes Reveals Hidden Associations with Chronic Diseases.</title>
        <authorList>
            <person name="Tisza M.J."/>
            <person name="Buck C.B."/>
        </authorList>
    </citation>
    <scope>NUCLEOTIDE SEQUENCE</scope>
    <source>
        <strain evidence="1">CtHip2</strain>
    </source>
</reference>
<organism evidence="1">
    <name type="scientific">Siphoviridae sp. ctHip2</name>
    <dbReference type="NCBI Taxonomy" id="2827830"/>
    <lineage>
        <taxon>Viruses</taxon>
        <taxon>Duplodnaviria</taxon>
        <taxon>Heunggongvirae</taxon>
        <taxon>Uroviricota</taxon>
        <taxon>Caudoviricetes</taxon>
    </lineage>
</organism>
<evidence type="ECO:0000313" key="1">
    <source>
        <dbReference type="EMBL" id="DAF42980.1"/>
    </source>
</evidence>
<name>A0A8S5RW35_9CAUD</name>
<protein>
    <submittedName>
        <fullName evidence="1">Uncharacterized protein</fullName>
    </submittedName>
</protein>
<dbReference type="EMBL" id="BK032497">
    <property type="protein sequence ID" value="DAF42980.1"/>
    <property type="molecule type" value="Genomic_DNA"/>
</dbReference>
<sequence length="31" mass="3621">MLKLKKLFNRKADLLLSFLCIKRSLGQLENS</sequence>